<evidence type="ECO:0000313" key="3">
    <source>
        <dbReference type="Proteomes" id="UP000829196"/>
    </source>
</evidence>
<comment type="caution">
    <text evidence="2">The sequence shown here is derived from an EMBL/GenBank/DDBJ whole genome shotgun (WGS) entry which is preliminary data.</text>
</comment>
<dbReference type="AlphaFoldDB" id="A0A8T3A7T8"/>
<dbReference type="PANTHER" id="PTHR23272">
    <property type="entry name" value="BED FINGER-RELATED"/>
    <property type="match status" value="1"/>
</dbReference>
<dbReference type="Pfam" id="PF14372">
    <property type="entry name" value="hAT-like_RNase-H"/>
    <property type="match status" value="1"/>
</dbReference>
<feature type="domain" description="hAT-like transposase RNase-H fold" evidence="1">
    <location>
        <begin position="170"/>
        <end position="269"/>
    </location>
</feature>
<dbReference type="OrthoDB" id="1935496at2759"/>
<gene>
    <name evidence="2" type="ORF">KFK09_026254</name>
</gene>
<keyword evidence="3" id="KW-1185">Reference proteome</keyword>
<dbReference type="Proteomes" id="UP000829196">
    <property type="component" value="Unassembled WGS sequence"/>
</dbReference>
<protein>
    <recommendedName>
        <fullName evidence="1">hAT-like transposase RNase-H fold domain-containing protein</fullName>
    </recommendedName>
</protein>
<dbReference type="PANTHER" id="PTHR23272:SF167">
    <property type="entry name" value="ZINC FINGER BED DOMAIN-CONTAINING PROTEIN RICESLEEPER 2-LIKE"/>
    <property type="match status" value="1"/>
</dbReference>
<dbReference type="GO" id="GO:0003677">
    <property type="term" value="F:DNA binding"/>
    <property type="evidence" value="ECO:0007669"/>
    <property type="project" value="InterPro"/>
</dbReference>
<dbReference type="InterPro" id="IPR025525">
    <property type="entry name" value="hAT-like_transposase_RNase-H"/>
</dbReference>
<accession>A0A8T3A7T8</accession>
<dbReference type="EMBL" id="JAGYWB010000018">
    <property type="protein sequence ID" value="KAI0491991.1"/>
    <property type="molecule type" value="Genomic_DNA"/>
</dbReference>
<reference evidence="2" key="1">
    <citation type="journal article" date="2022" name="Front. Genet.">
        <title>Chromosome-Scale Assembly of the Dendrobium nobile Genome Provides Insights Into the Molecular Mechanism of the Biosynthesis of the Medicinal Active Ingredient of Dendrobium.</title>
        <authorList>
            <person name="Xu Q."/>
            <person name="Niu S.-C."/>
            <person name="Li K.-L."/>
            <person name="Zheng P.-J."/>
            <person name="Zhang X.-J."/>
            <person name="Jia Y."/>
            <person name="Liu Y."/>
            <person name="Niu Y.-X."/>
            <person name="Yu L.-H."/>
            <person name="Chen D.-F."/>
            <person name="Zhang G.-Q."/>
        </authorList>
    </citation>
    <scope>NUCLEOTIDE SEQUENCE</scope>
    <source>
        <tissue evidence="2">Leaf</tissue>
    </source>
</reference>
<organism evidence="2 3">
    <name type="scientific">Dendrobium nobile</name>
    <name type="common">Orchid</name>
    <dbReference type="NCBI Taxonomy" id="94219"/>
    <lineage>
        <taxon>Eukaryota</taxon>
        <taxon>Viridiplantae</taxon>
        <taxon>Streptophyta</taxon>
        <taxon>Embryophyta</taxon>
        <taxon>Tracheophyta</taxon>
        <taxon>Spermatophyta</taxon>
        <taxon>Magnoliopsida</taxon>
        <taxon>Liliopsida</taxon>
        <taxon>Asparagales</taxon>
        <taxon>Orchidaceae</taxon>
        <taxon>Epidendroideae</taxon>
        <taxon>Malaxideae</taxon>
        <taxon>Dendrobiinae</taxon>
        <taxon>Dendrobium</taxon>
    </lineage>
</organism>
<name>A0A8T3A7T8_DENNO</name>
<sequence>MEYWNFLADSNIIEEVEYNEVNEHVHVPVDNEVECDSDELNNPIPTEGSVHRKKRKLTSTEGLKEIDSSVMKVRESIKYVKGSQSRKQKFLECVSQSYLADNKGLRQDVPTRWNSTFIMLDSAIYFRRAFMHLELGDSNYKCCPTNDEWEKMINICKFLAPFYEITNSISGSKYTTANLYFPCISTAYATLKYEMSCGPDYIKKMTFGMIAKFEKYWSDFSIILAIAVILDPRYKFNFVEWCYKKLYVGDYMAELEKVKDNLENLFSCYATTNEEISTPESQTSQSLTQRTSSISNSSTILKSQFLQVILFYFSI</sequence>
<dbReference type="InterPro" id="IPR012337">
    <property type="entry name" value="RNaseH-like_sf"/>
</dbReference>
<proteinExistence type="predicted"/>
<evidence type="ECO:0000313" key="2">
    <source>
        <dbReference type="EMBL" id="KAI0491991.1"/>
    </source>
</evidence>
<dbReference type="SUPFAM" id="SSF53098">
    <property type="entry name" value="Ribonuclease H-like"/>
    <property type="match status" value="1"/>
</dbReference>
<evidence type="ECO:0000259" key="1">
    <source>
        <dbReference type="Pfam" id="PF14372"/>
    </source>
</evidence>